<dbReference type="EMBL" id="CP060139">
    <property type="protein sequence ID" value="QNR25073.1"/>
    <property type="molecule type" value="Genomic_DNA"/>
</dbReference>
<dbReference type="GO" id="GO:0005576">
    <property type="term" value="C:extracellular region"/>
    <property type="evidence" value="ECO:0007669"/>
    <property type="project" value="UniProtKB-SubCell"/>
</dbReference>
<name>A0A7H0VH75_9FLAO</name>
<reference evidence="4 5" key="1">
    <citation type="submission" date="2020-08" db="EMBL/GenBank/DDBJ databases">
        <title>Croceimicrobium hydrocarbonivorans gen. nov., sp. nov., a novel marine bacterium isolated from a bacterial consortium that degrades polyethylene terephthalate.</title>
        <authorList>
            <person name="Liu R."/>
        </authorList>
    </citation>
    <scope>NUCLEOTIDE SEQUENCE [LARGE SCALE GENOMIC DNA]</scope>
    <source>
        <strain evidence="4 5">A20-9</strain>
    </source>
</reference>
<feature type="signal peptide" evidence="3">
    <location>
        <begin position="1"/>
        <end position="18"/>
    </location>
</feature>
<dbReference type="Proteomes" id="UP000516305">
    <property type="component" value="Chromosome"/>
</dbReference>
<organism evidence="4 5">
    <name type="scientific">Croceimicrobium hydrocarbonivorans</name>
    <dbReference type="NCBI Taxonomy" id="2761580"/>
    <lineage>
        <taxon>Bacteria</taxon>
        <taxon>Pseudomonadati</taxon>
        <taxon>Bacteroidota</taxon>
        <taxon>Flavobacteriia</taxon>
        <taxon>Flavobacteriales</taxon>
        <taxon>Owenweeksiaceae</taxon>
        <taxon>Croceimicrobium</taxon>
    </lineage>
</organism>
<proteinExistence type="predicted"/>
<comment type="subcellular location">
    <subcellularLocation>
        <location evidence="1">Secreted</location>
    </subcellularLocation>
</comment>
<keyword evidence="5" id="KW-1185">Reference proteome</keyword>
<feature type="chain" id="PRO_5028913916" evidence="3">
    <location>
        <begin position="19"/>
        <end position="319"/>
    </location>
</feature>
<dbReference type="AlphaFoldDB" id="A0A7H0VH75"/>
<sequence>MRILLIVVLFSFTNSSSAQVNFSPNWKVGAEKLIIRTQTRTDYANEEVQKEEVEVDSLFIKVVDEKETYYEVEYAYGADLLEFILETLPDASNDLKEKAQLDIRYAISKDNGKVDILNWEEIEEYTGPRMEAIKSKLLEADSGVAFFIGLILKPLMLPLSSKENAIAFFESDLGLLLLPYKSSYQLGDTLTTVSMESNPMQAGQDLECKAITCLKQNNEQKKQAVFYHSKAYDMTAFLEMLKGMMTDMIESMPGDKAKKTEELAKIEEMKMEISNSELIYYNTETTWVEKIEIDGLVKGYDPKLQADMRTEIKISIEVK</sequence>
<dbReference type="PROSITE" id="PS00256">
    <property type="entry name" value="AKH"/>
    <property type="match status" value="1"/>
</dbReference>
<evidence type="ECO:0000313" key="5">
    <source>
        <dbReference type="Proteomes" id="UP000516305"/>
    </source>
</evidence>
<dbReference type="InterPro" id="IPR002047">
    <property type="entry name" value="Adipokinetic_hormone_CS"/>
</dbReference>
<gene>
    <name evidence="4" type="ORF">H4K34_04285</name>
</gene>
<dbReference type="GO" id="GO:0005179">
    <property type="term" value="F:hormone activity"/>
    <property type="evidence" value="ECO:0007669"/>
    <property type="project" value="InterPro"/>
</dbReference>
<keyword evidence="3" id="KW-0732">Signal</keyword>
<evidence type="ECO:0000256" key="1">
    <source>
        <dbReference type="ARBA" id="ARBA00004613"/>
    </source>
</evidence>
<dbReference type="KEGG" id="chyd:H4K34_04285"/>
<evidence type="ECO:0000256" key="2">
    <source>
        <dbReference type="ARBA" id="ARBA00022525"/>
    </source>
</evidence>
<evidence type="ECO:0000313" key="4">
    <source>
        <dbReference type="EMBL" id="QNR25073.1"/>
    </source>
</evidence>
<protein>
    <submittedName>
        <fullName evidence="4">Uncharacterized protein</fullName>
    </submittedName>
</protein>
<dbReference type="RefSeq" id="WP_210759598.1">
    <property type="nucleotide sequence ID" value="NZ_CP060139.1"/>
</dbReference>
<accession>A0A7H0VH75</accession>
<evidence type="ECO:0000256" key="3">
    <source>
        <dbReference type="SAM" id="SignalP"/>
    </source>
</evidence>
<keyword evidence="2" id="KW-0964">Secreted</keyword>